<gene>
    <name evidence="1" type="ORF">KC01_LOCUS3191</name>
</gene>
<proteinExistence type="predicted"/>
<dbReference type="Proteomes" id="UP001497482">
    <property type="component" value="Chromosome 10"/>
</dbReference>
<accession>A0AAV2J0H3</accession>
<organism evidence="1 2">
    <name type="scientific">Knipowitschia caucasica</name>
    <name type="common">Caucasian dwarf goby</name>
    <name type="synonym">Pomatoschistus caucasicus</name>
    <dbReference type="NCBI Taxonomy" id="637954"/>
    <lineage>
        <taxon>Eukaryota</taxon>
        <taxon>Metazoa</taxon>
        <taxon>Chordata</taxon>
        <taxon>Craniata</taxon>
        <taxon>Vertebrata</taxon>
        <taxon>Euteleostomi</taxon>
        <taxon>Actinopterygii</taxon>
        <taxon>Neopterygii</taxon>
        <taxon>Teleostei</taxon>
        <taxon>Neoteleostei</taxon>
        <taxon>Acanthomorphata</taxon>
        <taxon>Gobiaria</taxon>
        <taxon>Gobiiformes</taxon>
        <taxon>Gobioidei</taxon>
        <taxon>Gobiidae</taxon>
        <taxon>Gobiinae</taxon>
        <taxon>Knipowitschia</taxon>
    </lineage>
</organism>
<reference evidence="1 2" key="1">
    <citation type="submission" date="2024-04" db="EMBL/GenBank/DDBJ databases">
        <authorList>
            <person name="Waldvogel A.-M."/>
            <person name="Schoenle A."/>
        </authorList>
    </citation>
    <scope>NUCLEOTIDE SEQUENCE [LARGE SCALE GENOMIC DNA]</scope>
</reference>
<name>A0AAV2J0H3_KNICA</name>
<dbReference type="EMBL" id="OZ035832">
    <property type="protein sequence ID" value="CAL1571004.1"/>
    <property type="molecule type" value="Genomic_DNA"/>
</dbReference>
<evidence type="ECO:0000313" key="2">
    <source>
        <dbReference type="Proteomes" id="UP001497482"/>
    </source>
</evidence>
<keyword evidence="2" id="KW-1185">Reference proteome</keyword>
<protein>
    <submittedName>
        <fullName evidence="1">Uncharacterized protein</fullName>
    </submittedName>
</protein>
<sequence length="113" mass="12127">MCSRAIALSWCGSSLSPISSAAASVQLESTGRLVCTFHSVNGVQTLRRWQKCVKEQSVSVITLHVQGAPYSRSMITPHYGGKTPKPLQLLQGLDLTSPALNNTNAIDLSQSSR</sequence>
<dbReference type="AlphaFoldDB" id="A0AAV2J0H3"/>
<evidence type="ECO:0000313" key="1">
    <source>
        <dbReference type="EMBL" id="CAL1571004.1"/>
    </source>
</evidence>